<evidence type="ECO:0000256" key="4">
    <source>
        <dbReference type="SAM" id="Phobius"/>
    </source>
</evidence>
<evidence type="ECO:0000313" key="6">
    <source>
        <dbReference type="EMBL" id="MTD10524.1"/>
    </source>
</evidence>
<feature type="transmembrane region" description="Helical" evidence="4">
    <location>
        <begin position="107"/>
        <end position="128"/>
    </location>
</feature>
<dbReference type="Proteomes" id="UP000473854">
    <property type="component" value="Unassembled WGS sequence"/>
</dbReference>
<dbReference type="GO" id="GO:0052621">
    <property type="term" value="F:diguanylate cyclase activity"/>
    <property type="evidence" value="ECO:0007669"/>
    <property type="project" value="UniProtKB-EC"/>
</dbReference>
<feature type="transmembrane region" description="Helical" evidence="4">
    <location>
        <begin position="47"/>
        <end position="66"/>
    </location>
</feature>
<evidence type="ECO:0000313" key="7">
    <source>
        <dbReference type="Proteomes" id="UP000473854"/>
    </source>
</evidence>
<dbReference type="EC" id="2.7.7.65" evidence="2"/>
<dbReference type="InterPro" id="IPR000160">
    <property type="entry name" value="GGDEF_dom"/>
</dbReference>
<dbReference type="GO" id="GO:0005886">
    <property type="term" value="C:plasma membrane"/>
    <property type="evidence" value="ECO:0007669"/>
    <property type="project" value="TreeGrafter"/>
</dbReference>
<dbReference type="GO" id="GO:0043709">
    <property type="term" value="P:cell adhesion involved in single-species biofilm formation"/>
    <property type="evidence" value="ECO:0007669"/>
    <property type="project" value="TreeGrafter"/>
</dbReference>
<dbReference type="FunFam" id="3.30.70.270:FF:000001">
    <property type="entry name" value="Diguanylate cyclase domain protein"/>
    <property type="match status" value="1"/>
</dbReference>
<organism evidence="6 7">
    <name type="scientific">Acinetobacter faecalis</name>
    <dbReference type="NCBI Taxonomy" id="2665161"/>
    <lineage>
        <taxon>Bacteria</taxon>
        <taxon>Pseudomonadati</taxon>
        <taxon>Pseudomonadota</taxon>
        <taxon>Gammaproteobacteria</taxon>
        <taxon>Moraxellales</taxon>
        <taxon>Moraxellaceae</taxon>
        <taxon>Acinetobacter</taxon>
    </lineage>
</organism>
<keyword evidence="4" id="KW-1133">Transmembrane helix</keyword>
<dbReference type="Gene3D" id="3.30.70.270">
    <property type="match status" value="1"/>
</dbReference>
<accession>A0A6L6GF68</accession>
<dbReference type="InterPro" id="IPR043128">
    <property type="entry name" value="Rev_trsase/Diguanyl_cyclase"/>
</dbReference>
<evidence type="ECO:0000259" key="5">
    <source>
        <dbReference type="PROSITE" id="PS50887"/>
    </source>
</evidence>
<dbReference type="SUPFAM" id="SSF55073">
    <property type="entry name" value="Nucleotide cyclase"/>
    <property type="match status" value="1"/>
</dbReference>
<protein>
    <recommendedName>
        <fullName evidence="2">diguanylate cyclase</fullName>
        <ecNumber evidence="2">2.7.7.65</ecNumber>
    </recommendedName>
</protein>
<dbReference type="AlphaFoldDB" id="A0A6L6GF68"/>
<dbReference type="PANTHER" id="PTHR45138:SF9">
    <property type="entry name" value="DIGUANYLATE CYCLASE DGCM-RELATED"/>
    <property type="match status" value="1"/>
</dbReference>
<dbReference type="PANTHER" id="PTHR45138">
    <property type="entry name" value="REGULATORY COMPONENTS OF SENSORY TRANSDUCTION SYSTEM"/>
    <property type="match status" value="1"/>
</dbReference>
<dbReference type="SMART" id="SM00267">
    <property type="entry name" value="GGDEF"/>
    <property type="match status" value="1"/>
</dbReference>
<proteinExistence type="predicted"/>
<name>A0A6L6GF68_9GAMM</name>
<comment type="catalytic activity">
    <reaction evidence="3">
        <text>2 GTP = 3',3'-c-di-GMP + 2 diphosphate</text>
        <dbReference type="Rhea" id="RHEA:24898"/>
        <dbReference type="ChEBI" id="CHEBI:33019"/>
        <dbReference type="ChEBI" id="CHEBI:37565"/>
        <dbReference type="ChEBI" id="CHEBI:58805"/>
        <dbReference type="EC" id="2.7.7.65"/>
    </reaction>
</comment>
<reference evidence="6 7" key="1">
    <citation type="submission" date="2019-11" db="EMBL/GenBank/DDBJ databases">
        <authorList>
            <person name="An D."/>
        </authorList>
    </citation>
    <scope>NUCLEOTIDE SEQUENCE [LARGE SCALE GENOMIC DNA]</scope>
    <source>
        <strain evidence="6 7">YIM 103518</strain>
    </source>
</reference>
<feature type="transmembrane region" description="Helical" evidence="4">
    <location>
        <begin position="158"/>
        <end position="176"/>
    </location>
</feature>
<dbReference type="PROSITE" id="PS50887">
    <property type="entry name" value="GGDEF"/>
    <property type="match status" value="1"/>
</dbReference>
<keyword evidence="4" id="KW-0472">Membrane</keyword>
<dbReference type="GO" id="GO:1902201">
    <property type="term" value="P:negative regulation of bacterial-type flagellum-dependent cell motility"/>
    <property type="evidence" value="ECO:0007669"/>
    <property type="project" value="TreeGrafter"/>
</dbReference>
<sequence length="407" mass="47007">MKLHGTKNLTRDHINKLITKKLNFLYFSKPIENIYRKQYRSAAAFEFRYRAPLVLILYAFLTWGVYQNISDLYLKNLWLSLYKWVGIIIFSAWLCSFKKSWSKYFDIYMGIGALSAVSITFVIINLLTTTYNTALLHAAMMYAVVIIYAFIGLRFYTAIISGWIGGLVGVFFSNYYNLYIDWTYLIHTYIFSSFLGMSLCYVIDRQHRENYLQNCIIETTQKEISDQAQLLEELSLLDPLTGLANRRYLNRILEAEWTLAIKQQEPISIIMLDIDYFKNYNDNLGHISGDNCLQSIAVALKSITNNHSEIAARYGGEEFLLVFPQTSTEKAAEIASLILHNIKNLEIKHPDSPICTNITVSLGVVTTIPNPDDLLRDFIEEADKKLYEAKNLGRNRYQIESLNRIVI</sequence>
<feature type="domain" description="GGDEF" evidence="5">
    <location>
        <begin position="265"/>
        <end position="402"/>
    </location>
</feature>
<evidence type="ECO:0000256" key="2">
    <source>
        <dbReference type="ARBA" id="ARBA00012528"/>
    </source>
</evidence>
<dbReference type="EMBL" id="WLYL01000007">
    <property type="protein sequence ID" value="MTD10524.1"/>
    <property type="molecule type" value="Genomic_DNA"/>
</dbReference>
<comment type="cofactor">
    <cofactor evidence="1">
        <name>Mg(2+)</name>
        <dbReference type="ChEBI" id="CHEBI:18420"/>
    </cofactor>
</comment>
<keyword evidence="4" id="KW-0812">Transmembrane</keyword>
<dbReference type="Pfam" id="PF00990">
    <property type="entry name" value="GGDEF"/>
    <property type="match status" value="1"/>
</dbReference>
<feature type="transmembrane region" description="Helical" evidence="4">
    <location>
        <begin position="78"/>
        <end position="95"/>
    </location>
</feature>
<comment type="caution">
    <text evidence="6">The sequence shown here is derived from an EMBL/GenBank/DDBJ whole genome shotgun (WGS) entry which is preliminary data.</text>
</comment>
<feature type="transmembrane region" description="Helical" evidence="4">
    <location>
        <begin position="134"/>
        <end position="151"/>
    </location>
</feature>
<evidence type="ECO:0000256" key="3">
    <source>
        <dbReference type="ARBA" id="ARBA00034247"/>
    </source>
</evidence>
<dbReference type="NCBIfam" id="TIGR00254">
    <property type="entry name" value="GGDEF"/>
    <property type="match status" value="1"/>
</dbReference>
<dbReference type="RefSeq" id="WP_154772161.1">
    <property type="nucleotide sequence ID" value="NZ_JAXHPI010000005.1"/>
</dbReference>
<dbReference type="CDD" id="cd01949">
    <property type="entry name" value="GGDEF"/>
    <property type="match status" value="1"/>
</dbReference>
<dbReference type="InterPro" id="IPR029787">
    <property type="entry name" value="Nucleotide_cyclase"/>
</dbReference>
<feature type="transmembrane region" description="Helical" evidence="4">
    <location>
        <begin position="182"/>
        <end position="203"/>
    </location>
</feature>
<gene>
    <name evidence="6" type="ORF">GIX10_03530</name>
</gene>
<dbReference type="InterPro" id="IPR050469">
    <property type="entry name" value="Diguanylate_Cyclase"/>
</dbReference>
<evidence type="ECO:0000256" key="1">
    <source>
        <dbReference type="ARBA" id="ARBA00001946"/>
    </source>
</evidence>